<keyword evidence="2" id="KW-1185">Reference proteome</keyword>
<accession>A0A2S6GL72</accession>
<evidence type="ECO:0000313" key="2">
    <source>
        <dbReference type="Proteomes" id="UP000238071"/>
    </source>
</evidence>
<sequence length="1211" mass="133314">MLTNFSPTDTTPVPPLDYENLRKEGIAWLEKLAGPEWTDFNAHDPGITILEQVCYALTDLSYRINYDMEDLLSREGEDTYDSLYSPQQILTSKPVTLLDLRKLVIDVEGVKNAWIEPVCDPTPPLYYREKQASEAGEKVIGLKPDEGASPLALHGVYRVLIEKSEAEALNKVGGAIVRDVAERLHAQRSLTIDFESIQVLDDQNVQLQTSIEIDTQADPEEVYLGILGKIAAYLSPSPCFYSLEECLAQGKPIEEIFDGPLLDHGFIDSQELIGLKRKKNLYASDLIREIMDVTGVRMVEYVVFKSGDKLNDATFVLDSAKTPKLDIDNSKVTLKKRQLPIQLNSETLVKRYFSNQQNALQRKLVSSSLPRPKGRDRHIERYYSLLLQFPKVYGIGAAGLPSTASEQRRAQAKQLKAYLLLFEQLLANSFSQLAHVKDLFSFRVEQPASYFVASLDDDNVGGLWVDPNNKSRGDSLQKIFAANLVDDTAAQADDWPRKTRFIDHLLARFAEQFTDYSSFFIPGAGQQEPLSPEERLNEQEGFRTQVQLNKLALLRRYNQISSKGTGFNVLAPYGADNRSNLEQNLRLKLGILEDGNEKLFVVEHALLRPMTGDIPQQSSLLSNARSSDPYSLQLSVVLFAADFRSADFKHLVEQIVRDETPAHLIVYIRMDLKDAAYFDATYKHWQQTHLAYRILSDQGILNGSIAQSAAISLRDARDRLIDLLGIATTYPLRDLAIADVSTVAYNMRARIVISNSQQGVNYCLCDDKQQPIPSDVKQPDMKLLADGNGGDLELVTPAIINDRSFSIKATKLNSGLFNFLLQTPIVKVGLDVTLVASIQHGELLVASDTPAANAARIVNYGVKIQVAVEKAQEGVDYQLRTMNDAELSDSVRGNGGTILLETTAVVTEDIDIRIRATKTFEKSEKKATQTDFLTTILPLKVRANPAVGILVAKPIIDYSGTASIKIQSSQASTRYQVLTRSIADHEFIRGAVAGPVLSIAVPKQPTVVLPIPSMTGFAVATDAVQGKGGDLVLTSPNLTVDNFIALQAAKTHLDNNGAQVTSTVNVSQMAAVLVRPDANPALQFKASVADSLLQAPIQVSGGQAGVFYEFTTLGDGKVQGLPVYFHQLDRADNTQNKGLGQLQIGVDMVISPALLPERVKANPNLAGLPPEQPELSADAGIKSDAELSIRAIKAQTRVEVIFKRTVSKLLA</sequence>
<dbReference type="AlphaFoldDB" id="A0A2S6GL72"/>
<protein>
    <submittedName>
        <fullName evidence="1">Uncharacterized protein</fullName>
    </submittedName>
</protein>
<dbReference type="OrthoDB" id="8263000at2"/>
<comment type="caution">
    <text evidence="1">The sequence shown here is derived from an EMBL/GenBank/DDBJ whole genome shotgun (WGS) entry which is preliminary data.</text>
</comment>
<organism evidence="1 2">
    <name type="scientific">Methylobacter tundripaludum</name>
    <dbReference type="NCBI Taxonomy" id="173365"/>
    <lineage>
        <taxon>Bacteria</taxon>
        <taxon>Pseudomonadati</taxon>
        <taxon>Pseudomonadota</taxon>
        <taxon>Gammaproteobacteria</taxon>
        <taxon>Methylococcales</taxon>
        <taxon>Methylococcaceae</taxon>
        <taxon>Methylobacter</taxon>
    </lineage>
</organism>
<evidence type="ECO:0000313" key="1">
    <source>
        <dbReference type="EMBL" id="PPK65982.1"/>
    </source>
</evidence>
<dbReference type="EMBL" id="PTIY01000018">
    <property type="protein sequence ID" value="PPK65982.1"/>
    <property type="molecule type" value="Genomic_DNA"/>
</dbReference>
<gene>
    <name evidence="1" type="ORF">B0F88_11814</name>
</gene>
<dbReference type="RefSeq" id="WP_104425090.1">
    <property type="nucleotide sequence ID" value="NZ_PTIY01000018.1"/>
</dbReference>
<reference evidence="1 2" key="1">
    <citation type="submission" date="2018-02" db="EMBL/GenBank/DDBJ databases">
        <title>Subsurface microbial communities from deep shales in Ohio and West Virginia, USA.</title>
        <authorList>
            <person name="Wrighton K."/>
        </authorList>
    </citation>
    <scope>NUCLEOTIDE SEQUENCE [LARGE SCALE GENOMIC DNA]</scope>
    <source>
        <strain evidence="1 2">OWC-G53F</strain>
    </source>
</reference>
<proteinExistence type="predicted"/>
<dbReference type="Proteomes" id="UP000238071">
    <property type="component" value="Unassembled WGS sequence"/>
</dbReference>
<name>A0A2S6GL72_9GAMM</name>